<feature type="domain" description="Histidine kinase/HSP90-like ATPase" evidence="2">
    <location>
        <begin position="10"/>
        <end position="122"/>
    </location>
</feature>
<dbReference type="GO" id="GO:0005524">
    <property type="term" value="F:ATP binding"/>
    <property type="evidence" value="ECO:0007669"/>
    <property type="project" value="UniProtKB-KW"/>
</dbReference>
<dbReference type="InterPro" id="IPR003594">
    <property type="entry name" value="HATPase_dom"/>
</dbReference>
<dbReference type="Pfam" id="PF13581">
    <property type="entry name" value="HATPase_c_2"/>
    <property type="match status" value="1"/>
</dbReference>
<evidence type="ECO:0000256" key="1">
    <source>
        <dbReference type="ARBA" id="ARBA00022527"/>
    </source>
</evidence>
<name>A0ABW1NY42_9ACTN</name>
<reference evidence="4" key="1">
    <citation type="journal article" date="2019" name="Int. J. Syst. Evol. Microbiol.">
        <title>The Global Catalogue of Microorganisms (GCM) 10K type strain sequencing project: providing services to taxonomists for standard genome sequencing and annotation.</title>
        <authorList>
            <consortium name="The Broad Institute Genomics Platform"/>
            <consortium name="The Broad Institute Genome Sequencing Center for Infectious Disease"/>
            <person name="Wu L."/>
            <person name="Ma J."/>
        </authorList>
    </citation>
    <scope>NUCLEOTIDE SEQUENCE [LARGE SCALE GENOMIC DNA]</scope>
    <source>
        <strain evidence="4">JCM 30346</strain>
    </source>
</reference>
<dbReference type="InterPro" id="IPR050267">
    <property type="entry name" value="Anti-sigma-factor_SerPK"/>
</dbReference>
<proteinExistence type="predicted"/>
<dbReference type="PANTHER" id="PTHR35526">
    <property type="entry name" value="ANTI-SIGMA-F FACTOR RSBW-RELATED"/>
    <property type="match status" value="1"/>
</dbReference>
<evidence type="ECO:0000313" key="4">
    <source>
        <dbReference type="Proteomes" id="UP001596137"/>
    </source>
</evidence>
<keyword evidence="1" id="KW-0723">Serine/threonine-protein kinase</keyword>
<keyword evidence="1" id="KW-0418">Kinase</keyword>
<dbReference type="PANTHER" id="PTHR35526:SF3">
    <property type="entry name" value="ANTI-SIGMA-F FACTOR RSBW"/>
    <property type="match status" value="1"/>
</dbReference>
<evidence type="ECO:0000313" key="3">
    <source>
        <dbReference type="EMBL" id="MFC6087382.1"/>
    </source>
</evidence>
<comment type="caution">
    <text evidence="3">The sequence shown here is derived from an EMBL/GenBank/DDBJ whole genome shotgun (WGS) entry which is preliminary data.</text>
</comment>
<dbReference type="Proteomes" id="UP001596137">
    <property type="component" value="Unassembled WGS sequence"/>
</dbReference>
<gene>
    <name evidence="3" type="ORF">ACFP1K_39875</name>
</gene>
<dbReference type="EMBL" id="JBHSRF010000135">
    <property type="protein sequence ID" value="MFC6087382.1"/>
    <property type="molecule type" value="Genomic_DNA"/>
</dbReference>
<sequence>MSPREAQWDLPADPKTVGKGRDVVRDTLIAWGLTDLVSDVVVIVSELYTNAVRYGAAPITLRLRVAGRCLSGEITDHGAIFELPPHAAADDEHGRGLQIVAALSTGWGIDPHRVGKVVWFTKCR</sequence>
<dbReference type="InterPro" id="IPR036890">
    <property type="entry name" value="HATPase_C_sf"/>
</dbReference>
<dbReference type="CDD" id="cd16936">
    <property type="entry name" value="HATPase_RsbW-like"/>
    <property type="match status" value="1"/>
</dbReference>
<keyword evidence="3" id="KW-0547">Nucleotide-binding</keyword>
<dbReference type="RefSeq" id="WP_380763575.1">
    <property type="nucleotide sequence ID" value="NZ_JBHSRF010000135.1"/>
</dbReference>
<keyword evidence="4" id="KW-1185">Reference proteome</keyword>
<dbReference type="SUPFAM" id="SSF55874">
    <property type="entry name" value="ATPase domain of HSP90 chaperone/DNA topoisomerase II/histidine kinase"/>
    <property type="match status" value="1"/>
</dbReference>
<keyword evidence="1" id="KW-0808">Transferase</keyword>
<protein>
    <submittedName>
        <fullName evidence="3">ATP-binding protein</fullName>
    </submittedName>
</protein>
<organism evidence="3 4">
    <name type="scientific">Sphaerisporangium aureirubrum</name>
    <dbReference type="NCBI Taxonomy" id="1544736"/>
    <lineage>
        <taxon>Bacteria</taxon>
        <taxon>Bacillati</taxon>
        <taxon>Actinomycetota</taxon>
        <taxon>Actinomycetes</taxon>
        <taxon>Streptosporangiales</taxon>
        <taxon>Streptosporangiaceae</taxon>
        <taxon>Sphaerisporangium</taxon>
    </lineage>
</organism>
<accession>A0ABW1NY42</accession>
<keyword evidence="3" id="KW-0067">ATP-binding</keyword>
<dbReference type="Gene3D" id="3.30.565.10">
    <property type="entry name" value="Histidine kinase-like ATPase, C-terminal domain"/>
    <property type="match status" value="1"/>
</dbReference>
<evidence type="ECO:0000259" key="2">
    <source>
        <dbReference type="Pfam" id="PF13581"/>
    </source>
</evidence>